<dbReference type="AlphaFoldDB" id="A0A4Q9LWX7"/>
<keyword evidence="1" id="KW-0812">Transmembrane</keyword>
<sequence length="268" mass="31931">MMKIESKEEIEKKRKSLAEQNPIFFIRLRRLVKIIFYTILINHVLGFLIQICFDINKSLSTQIRTIINFLLSNFYCLIVFYKKRANENRDYTYFCVNNTNGVLMNLFSIILSNVNDILKEKMFHINRTVGYVEYFFMLTFLFVINSCVVYNSFLMIKFVENNLTKYPANICLTHLISAFLLFVGEKLIIMACILFNISIPKYLSLFMLNLIIFFLIFVRCIKISYQFANRQDLLFAPKIKKLFWFAIQIIAYSYILNCIYLWNMSNII</sequence>
<keyword evidence="1" id="KW-1133">Transmembrane helix</keyword>
<keyword evidence="1" id="KW-0472">Membrane</keyword>
<protein>
    <submittedName>
        <fullName evidence="2">Uncharacterized protein</fullName>
    </submittedName>
</protein>
<evidence type="ECO:0000256" key="1">
    <source>
        <dbReference type="SAM" id="Phobius"/>
    </source>
</evidence>
<feature type="transmembrane region" description="Helical" evidence="1">
    <location>
        <begin position="203"/>
        <end position="221"/>
    </location>
</feature>
<dbReference type="Proteomes" id="UP000292282">
    <property type="component" value="Unassembled WGS sequence"/>
</dbReference>
<organism evidence="2 3">
    <name type="scientific">Hamiltosporidium tvaerminnensis</name>
    <dbReference type="NCBI Taxonomy" id="1176355"/>
    <lineage>
        <taxon>Eukaryota</taxon>
        <taxon>Fungi</taxon>
        <taxon>Fungi incertae sedis</taxon>
        <taxon>Microsporidia</taxon>
        <taxon>Dubosqiidae</taxon>
        <taxon>Hamiltosporidium</taxon>
    </lineage>
</organism>
<accession>A0A4Q9LWX7</accession>
<keyword evidence="3" id="KW-1185">Reference proteome</keyword>
<dbReference type="VEuPathDB" id="MicrosporidiaDB:CWI38_0486p0020"/>
<feature type="transmembrane region" description="Helical" evidence="1">
    <location>
        <begin position="34"/>
        <end position="51"/>
    </location>
</feature>
<proteinExistence type="predicted"/>
<feature type="transmembrane region" description="Helical" evidence="1">
    <location>
        <begin position="242"/>
        <end position="262"/>
    </location>
</feature>
<gene>
    <name evidence="2" type="ORF">CWI38_0486p0020</name>
</gene>
<feature type="transmembrane region" description="Helical" evidence="1">
    <location>
        <begin position="134"/>
        <end position="154"/>
    </location>
</feature>
<feature type="transmembrane region" description="Helical" evidence="1">
    <location>
        <begin position="175"/>
        <end position="197"/>
    </location>
</feature>
<evidence type="ECO:0000313" key="2">
    <source>
        <dbReference type="EMBL" id="TBU13258.1"/>
    </source>
</evidence>
<dbReference type="EMBL" id="PITK01000486">
    <property type="protein sequence ID" value="TBU13258.1"/>
    <property type="molecule type" value="Genomic_DNA"/>
</dbReference>
<feature type="transmembrane region" description="Helical" evidence="1">
    <location>
        <begin position="63"/>
        <end position="81"/>
    </location>
</feature>
<name>A0A4Q9LWX7_9MICR</name>
<comment type="caution">
    <text evidence="2">The sequence shown here is derived from an EMBL/GenBank/DDBJ whole genome shotgun (WGS) entry which is preliminary data.</text>
</comment>
<reference evidence="2 3" key="1">
    <citation type="submission" date="2017-12" db="EMBL/GenBank/DDBJ databases">
        <authorList>
            <person name="Pombert J.-F."/>
            <person name="Haag K.L."/>
            <person name="Ebert D."/>
        </authorList>
    </citation>
    <scope>NUCLEOTIDE SEQUENCE [LARGE SCALE GENOMIC DNA]</scope>
    <source>
        <strain evidence="2">IL-G-3</strain>
    </source>
</reference>
<evidence type="ECO:0000313" key="3">
    <source>
        <dbReference type="Proteomes" id="UP000292282"/>
    </source>
</evidence>
<feature type="transmembrane region" description="Helical" evidence="1">
    <location>
        <begin position="93"/>
        <end position="114"/>
    </location>
</feature>